<gene>
    <name evidence="1" type="ordered locus">MHF_1129</name>
</gene>
<evidence type="ECO:0000313" key="2">
    <source>
        <dbReference type="Proteomes" id="UP000007952"/>
    </source>
</evidence>
<name>F6FJL7_MYCHI</name>
<proteinExistence type="predicted"/>
<reference key="2">
    <citation type="submission" date="2011-05" db="EMBL/GenBank/DDBJ databases">
        <title>The Genome of Mycoplasma haemofelis Strain Ohio2, a pathogenic hemoplasma of the cat.</title>
        <authorList>
            <person name="Santos A.P."/>
            <person name="Guimaraes A.M.S."/>
            <person name="SanMiguel P.J."/>
            <person name="Martin S.W."/>
            <person name="Messick J.B."/>
        </authorList>
    </citation>
    <scope>NUCLEOTIDE SEQUENCE</scope>
    <source>
        <strain>Ohio2</strain>
    </source>
</reference>
<dbReference type="Proteomes" id="UP000007952">
    <property type="component" value="Chromosome"/>
</dbReference>
<dbReference type="KEGG" id="mhf:MHF_1129"/>
<dbReference type="AlphaFoldDB" id="F6FJL7"/>
<reference evidence="1 2" key="1">
    <citation type="journal article" date="2011" name="J. Bacteriol.">
        <title>Complete genome sequences of two hemotropic Mycoplasmas, Mycoplasma haemofelis strain Ohio2 and Mycoplasma suis strain Illinois.</title>
        <authorList>
            <person name="Messick J.B."/>
            <person name="Santos A.P."/>
            <person name="Guimaraes A.M."/>
        </authorList>
    </citation>
    <scope>NUCLEOTIDE SEQUENCE [LARGE SCALE GENOMIC DNA]</scope>
    <source>
        <strain evidence="1 2">Ohio2</strain>
    </source>
</reference>
<evidence type="ECO:0000313" key="1">
    <source>
        <dbReference type="EMBL" id="AEG73372.1"/>
    </source>
</evidence>
<protein>
    <submittedName>
        <fullName evidence="1">Uncharacterized protein</fullName>
    </submittedName>
</protein>
<dbReference type="BioCyc" id="MHAE859194:G1GR7-1122-MONOMER"/>
<dbReference type="EMBL" id="CP002808">
    <property type="protein sequence ID" value="AEG73372.1"/>
    <property type="molecule type" value="Genomic_DNA"/>
</dbReference>
<dbReference type="HOGENOM" id="CLU_111546_2_1_14"/>
<accession>F6FJL7</accession>
<sequence>MYPATFMISSLFKLIALGGSVVIGGGTLASQVLFSGATKEEFKSEELVTKSYSESPCTIYEGEKWEGYRWFKKIKGKLGSKEEFFERLDREFSSLWNLETLKWEIEGGCRSKGRVYLWWGSAQNKGNTWIFSRDLNGWNWLRERKIDVPRNLRE</sequence>
<organism evidence="1 2">
    <name type="scientific">Mycoplasma haemofelis (strain Ohio2)</name>
    <dbReference type="NCBI Taxonomy" id="859194"/>
    <lineage>
        <taxon>Bacteria</taxon>
        <taxon>Bacillati</taxon>
        <taxon>Mycoplasmatota</taxon>
        <taxon>Mollicutes</taxon>
        <taxon>Mycoplasmataceae</taxon>
        <taxon>Mycoplasma</taxon>
    </lineage>
</organism>